<dbReference type="Proteomes" id="UP000538147">
    <property type="component" value="Unassembled WGS sequence"/>
</dbReference>
<dbReference type="InterPro" id="IPR011707">
    <property type="entry name" value="Cu-oxidase-like_N"/>
</dbReference>
<keyword evidence="2" id="KW-0560">Oxidoreductase</keyword>
<dbReference type="AlphaFoldDB" id="A0A841L7S6"/>
<dbReference type="GO" id="GO:0016491">
    <property type="term" value="F:oxidoreductase activity"/>
    <property type="evidence" value="ECO:0007669"/>
    <property type="project" value="UniProtKB-KW"/>
</dbReference>
<feature type="domain" description="Plastocyanin-like" evidence="6">
    <location>
        <begin position="100"/>
        <end position="205"/>
    </location>
</feature>
<evidence type="ECO:0000313" key="7">
    <source>
        <dbReference type="EMBL" id="MBB6228624.1"/>
    </source>
</evidence>
<protein>
    <recommendedName>
        <fullName evidence="9">Copper oxidase</fullName>
    </recommendedName>
</protein>
<dbReference type="SUPFAM" id="SSF49503">
    <property type="entry name" value="Cupredoxins"/>
    <property type="match status" value="2"/>
</dbReference>
<dbReference type="InterPro" id="IPR002355">
    <property type="entry name" value="Cu_oxidase_Cu_BS"/>
</dbReference>
<dbReference type="PANTHER" id="PTHR11709">
    <property type="entry name" value="MULTI-COPPER OXIDASE"/>
    <property type="match status" value="1"/>
</dbReference>
<gene>
    <name evidence="7" type="ORF">FHS79_002814</name>
</gene>
<proteinExistence type="predicted"/>
<dbReference type="CDD" id="cd13860">
    <property type="entry name" value="CuRO_1_2dMco_1"/>
    <property type="match status" value="1"/>
</dbReference>
<feature type="domain" description="Plastocyanin-like" evidence="5">
    <location>
        <begin position="242"/>
        <end position="343"/>
    </location>
</feature>
<reference evidence="7 8" key="1">
    <citation type="submission" date="2020-08" db="EMBL/GenBank/DDBJ databases">
        <title>Genomic Encyclopedia of Type Strains, Phase IV (KMG-IV): sequencing the most valuable type-strain genomes for metagenomic binning, comparative biology and taxonomic classification.</title>
        <authorList>
            <person name="Goeker M."/>
        </authorList>
    </citation>
    <scope>NUCLEOTIDE SEQUENCE [LARGE SCALE GENOMIC DNA]</scope>
    <source>
        <strain evidence="7 8">DSM 102189</strain>
    </source>
</reference>
<evidence type="ECO:0000256" key="2">
    <source>
        <dbReference type="ARBA" id="ARBA00023002"/>
    </source>
</evidence>
<evidence type="ECO:0000256" key="1">
    <source>
        <dbReference type="ARBA" id="ARBA00022723"/>
    </source>
</evidence>
<dbReference type="InterPro" id="IPR045087">
    <property type="entry name" value="Cu-oxidase_fam"/>
</dbReference>
<evidence type="ECO:0008006" key="9">
    <source>
        <dbReference type="Google" id="ProtNLM"/>
    </source>
</evidence>
<keyword evidence="3" id="KW-0186">Copper</keyword>
<dbReference type="InterPro" id="IPR008972">
    <property type="entry name" value="Cupredoxin"/>
</dbReference>
<organism evidence="7 8">
    <name type="scientific">Polymorphobacter multimanifer</name>
    <dbReference type="NCBI Taxonomy" id="1070431"/>
    <lineage>
        <taxon>Bacteria</taxon>
        <taxon>Pseudomonadati</taxon>
        <taxon>Pseudomonadota</taxon>
        <taxon>Alphaproteobacteria</taxon>
        <taxon>Sphingomonadales</taxon>
        <taxon>Sphingosinicellaceae</taxon>
        <taxon>Polymorphobacter</taxon>
    </lineage>
</organism>
<dbReference type="Gene3D" id="2.60.40.420">
    <property type="entry name" value="Cupredoxins - blue copper proteins"/>
    <property type="match status" value="2"/>
</dbReference>
<dbReference type="Pfam" id="PF07731">
    <property type="entry name" value="Cu-oxidase_2"/>
    <property type="match status" value="1"/>
</dbReference>
<evidence type="ECO:0000256" key="4">
    <source>
        <dbReference type="SAM" id="MobiDB-lite"/>
    </source>
</evidence>
<evidence type="ECO:0000313" key="8">
    <source>
        <dbReference type="Proteomes" id="UP000538147"/>
    </source>
</evidence>
<evidence type="ECO:0000259" key="6">
    <source>
        <dbReference type="Pfam" id="PF07732"/>
    </source>
</evidence>
<evidence type="ECO:0000259" key="5">
    <source>
        <dbReference type="Pfam" id="PF07731"/>
    </source>
</evidence>
<evidence type="ECO:0000256" key="3">
    <source>
        <dbReference type="ARBA" id="ARBA00023008"/>
    </source>
</evidence>
<feature type="compositionally biased region" description="Pro residues" evidence="4">
    <location>
        <begin position="50"/>
        <end position="60"/>
    </location>
</feature>
<dbReference type="RefSeq" id="WP_207792362.1">
    <property type="nucleotide sequence ID" value="NZ_BMOX01000004.1"/>
</dbReference>
<sequence>MIVDRRSLLLRTGAAAAALVVADRAAGQTHDMAGMDHSTMDHSAMQMPATRPPAPTPTGPRDPRYTPVRTLNGWTLPWKMVDGAKEFHLVAEEIVHEFGPGSKATCWGYNGSTPGPTIEAVEGDRVRIYVTNRLQEHTTVHWHGLILPSGMDGVGGLNQPHIKPGETFVYEFTLRQHGSHMYHPHADEMTQMAFGMMGLFIIHPRGGEAVPIDRDYAFILHNWALHPGTWRPDPSVMVDFDLWTFNSKVFPAIDPIVARTGDRVRIRMGNLSMWNHPIHLHGVEYVVTGSDGGRWPQSQWRRDVTSIVGVGQMRDIEFTAVPGDWAFHCHMAHHTMNAMGHGVPNPTGVDQDDLEAKVKAMLPGYMKMGRNGMAEHQEHTDGGHPGPPNTMAMMVGNGQFGNIEMGGMFTTVKVRDDLARGDYRDPGFYQFPKGTVARRVSTDPNFGAPVRRSI</sequence>
<feature type="region of interest" description="Disordered" evidence="4">
    <location>
        <begin position="43"/>
        <end position="65"/>
    </location>
</feature>
<dbReference type="EMBL" id="JACIIV010000021">
    <property type="protein sequence ID" value="MBB6228624.1"/>
    <property type="molecule type" value="Genomic_DNA"/>
</dbReference>
<accession>A0A841L7S6</accession>
<dbReference type="Pfam" id="PF07732">
    <property type="entry name" value="Cu-oxidase_3"/>
    <property type="match status" value="1"/>
</dbReference>
<name>A0A841L7S6_9SPHN</name>
<dbReference type="PANTHER" id="PTHR11709:SF394">
    <property type="entry name" value="FI03373P-RELATED"/>
    <property type="match status" value="1"/>
</dbReference>
<dbReference type="CDD" id="cd04202">
    <property type="entry name" value="CuRO_D2_2dMcoN_like"/>
    <property type="match status" value="1"/>
</dbReference>
<keyword evidence="1" id="KW-0479">Metal-binding</keyword>
<dbReference type="PROSITE" id="PS00080">
    <property type="entry name" value="MULTICOPPER_OXIDASE2"/>
    <property type="match status" value="1"/>
</dbReference>
<dbReference type="InterPro" id="IPR011706">
    <property type="entry name" value="Cu-oxidase_C"/>
</dbReference>
<comment type="caution">
    <text evidence="7">The sequence shown here is derived from an EMBL/GenBank/DDBJ whole genome shotgun (WGS) entry which is preliminary data.</text>
</comment>
<dbReference type="GO" id="GO:0005507">
    <property type="term" value="F:copper ion binding"/>
    <property type="evidence" value="ECO:0007669"/>
    <property type="project" value="InterPro"/>
</dbReference>
<keyword evidence="8" id="KW-1185">Reference proteome</keyword>